<organism evidence="2 3">
    <name type="scientific">Pendulispora brunnea</name>
    <dbReference type="NCBI Taxonomy" id="2905690"/>
    <lineage>
        <taxon>Bacteria</taxon>
        <taxon>Pseudomonadati</taxon>
        <taxon>Myxococcota</taxon>
        <taxon>Myxococcia</taxon>
        <taxon>Myxococcales</taxon>
        <taxon>Sorangiineae</taxon>
        <taxon>Pendulisporaceae</taxon>
        <taxon>Pendulispora</taxon>
    </lineage>
</organism>
<accession>A0ABZ2JTZ0</accession>
<evidence type="ECO:0000313" key="2">
    <source>
        <dbReference type="EMBL" id="WXA89940.1"/>
    </source>
</evidence>
<dbReference type="Proteomes" id="UP001379533">
    <property type="component" value="Chromosome"/>
</dbReference>
<evidence type="ECO:0000256" key="1">
    <source>
        <dbReference type="SAM" id="Phobius"/>
    </source>
</evidence>
<reference evidence="2 3" key="1">
    <citation type="submission" date="2021-12" db="EMBL/GenBank/DDBJ databases">
        <title>Discovery of the Pendulisporaceae a myxobacterial family with distinct sporulation behavior and unique specialized metabolism.</title>
        <authorList>
            <person name="Garcia R."/>
            <person name="Popoff A."/>
            <person name="Bader C.D."/>
            <person name="Loehr J."/>
            <person name="Walesch S."/>
            <person name="Walt C."/>
            <person name="Boldt J."/>
            <person name="Bunk B."/>
            <person name="Haeckl F.J.F.P.J."/>
            <person name="Gunesch A.P."/>
            <person name="Birkelbach J."/>
            <person name="Nuebel U."/>
            <person name="Pietschmann T."/>
            <person name="Bach T."/>
            <person name="Mueller R."/>
        </authorList>
    </citation>
    <scope>NUCLEOTIDE SEQUENCE [LARGE SCALE GENOMIC DNA]</scope>
    <source>
        <strain evidence="2 3">MSr12523</strain>
    </source>
</reference>
<feature type="transmembrane region" description="Helical" evidence="1">
    <location>
        <begin position="37"/>
        <end position="56"/>
    </location>
</feature>
<keyword evidence="3" id="KW-1185">Reference proteome</keyword>
<evidence type="ECO:0000313" key="3">
    <source>
        <dbReference type="Proteomes" id="UP001379533"/>
    </source>
</evidence>
<proteinExistence type="predicted"/>
<keyword evidence="1" id="KW-0812">Transmembrane</keyword>
<protein>
    <submittedName>
        <fullName evidence="2">Uncharacterized protein</fullName>
    </submittedName>
</protein>
<dbReference type="RefSeq" id="WP_394840553.1">
    <property type="nucleotide sequence ID" value="NZ_CP089982.1"/>
</dbReference>
<sequence>MNSEFPAPFRVIANDVSLEGREDQEDEARARARRGQAVQIALSWFLVGIPLAYGFYETLLRAAKLFTG</sequence>
<keyword evidence="1" id="KW-1133">Transmembrane helix</keyword>
<dbReference type="EMBL" id="CP089982">
    <property type="protein sequence ID" value="WXA89940.1"/>
    <property type="molecule type" value="Genomic_DNA"/>
</dbReference>
<gene>
    <name evidence="2" type="ORF">LZC95_25975</name>
</gene>
<keyword evidence="1" id="KW-0472">Membrane</keyword>
<name>A0ABZ2JTZ0_9BACT</name>